<comment type="caution">
    <text evidence="1">The sequence shown here is derived from an EMBL/GenBank/DDBJ whole genome shotgun (WGS) entry which is preliminary data.</text>
</comment>
<reference evidence="2" key="1">
    <citation type="journal article" date="2023" name="Commun. Biol.">
        <title>Genome analysis of Parmales, the sister group of diatoms, reveals the evolutionary specialization of diatoms from phago-mixotrophs to photoautotrophs.</title>
        <authorList>
            <person name="Ban H."/>
            <person name="Sato S."/>
            <person name="Yoshikawa S."/>
            <person name="Yamada K."/>
            <person name="Nakamura Y."/>
            <person name="Ichinomiya M."/>
            <person name="Sato N."/>
            <person name="Blanc-Mathieu R."/>
            <person name="Endo H."/>
            <person name="Kuwata A."/>
            <person name="Ogata H."/>
        </authorList>
    </citation>
    <scope>NUCLEOTIDE SEQUENCE [LARGE SCALE GENOMIC DNA]</scope>
    <source>
        <strain evidence="2">NIES 3701</strain>
    </source>
</reference>
<sequence length="1721" mass="189281">MFQFLCTTQLSPQISLMKLLPQVVLSTLLGASIRAHGVSFDNGAYTATNAGHILDYRTAIWLDLDSMTDDCTTCQNDDPTIAQTCCKAAVLDIFQNGRNSYIKEACGSGNLPACPDDPSELPKRTISDMASDLISSCLVDVEPEPYASMNEVVSACNFASCNPSYWPVSSDGSLNSLMLELVEEIPSTPDPSLPGIKSLAGIIIGQWAFAESTIAITECLVQGKINDMSISSTEPGVLTLDSAVAYIVGNTDAQMGAPTPSPTMLPTISTNSRRQLDTDDLPRATSTIFTEIEDSCDDFACNGVTEQTEILQWYSMIQASLKTADCSATIAVRPPDYEPSATQELQVLFNNVQQNIHAMEVRRLVQVLYAGENFEQMQEIAYVFLLSLGRAMGGCNSYLSDVILDNAAEFKALLEPVDNFFESYAKPRLLDPVYAGLRCLNIQNCNEDITTFSPSGGGPFSCDYFGAGEAAAFQTLRGYTTQTDVREHSYIGMDNANVKFCMKNADNKGGPDFYDAAKMYRFGDYSRKSATNYRSIRRFMVGSSQTQLNPNFNDAAYWFSTFNLPEAPLSENLKQTIMPDGVSSNFYGNELVQLSLDQETAFLLPLEASSRYEMSFKLMNFLGTNMYVMREMWDVLYDCKAGVDDNPLSTKGVKAIDEAAVFAMGNYLEDIYTAFDATTNKIDTDGFEYAGQTTPAANGNLWCSNVDKYVPLEGSNKTARFNPSNGNRCSNTDDEVSTLVSLLKEVQTYMAEPRGDRNETCQDFLEPRLNDLQRIINIPMVMGTLYYLYLGDPEVTNPGSSESDSQEYGAEAFAFMTPLLPSLQSCDPVGATKLQKSLRYSYAQEDFGEHDVKIVDTFELEEFSGDYWPMGYTDAYEILYGMLPCLGLSCADIGNNVVCGADVCPKCEDIIPLGNAFPTPLQDEDGGKILGQYFEPDTNVNEHAQISQDIEDIVTEVKAGDIDKAIDIYLTGRNSKKSDTLRTLFDMANKNPRMAEATFRAQQIANGESWANVRILELFVYCSTQQETQEQKDACADLIGIALIFNVVLPYVSHEQIDCLHDCNSGEPNANADSKLACNEAAAFYIGYSQAFDKQGDAGWSQYAVMEDLSREFFDDPLMDSGAAGANLYAQDLFVKSQAALQEEPRNCDLIADYTWLLDGLMLSNAVKGFWYFYVDYAKNSEGSAFEFEQIQTFALIIYPAISMCSKNQAEDFKAHAMTFEPLNPPTQASIDTIFGIIQDNYLCMGMSNCAMIGPKLVNPLTETSVGVQGYEVVLPVCQSQPNPTTCYLGSDDNQGKAIDSVTRYAGPNCEVTPEMMDIEYEFSHNVFAHENIDGDIRAIDVFMDAGELLEAQHIYQSGRNSFKTQCYNADSPQPEEGCTTSMRTVQGFATKTGQTMDFTWQNAAEDFYTDQCTRGLPGIDCGARDFEPAKYADFFITEALEGSEWTALGLGAAVPEIVTKVAQATTQNYAMREFTLAVTRYCDFEDGEATDSYPMYSWDEGVAFVTGRMNRYGSDNEEKRLNGALLMNTATKREANFEPDSPTSQYIAESVNGGATILQEGNPPTKTAQRCSELQALVAEMQQKFIVPNLQGIEKYAYNYKKNGEGAKEAGELFAFSVLAVPQIYACNQDAGQFVWDNVWILADEIMKDGYKAVYGAIESQFDCLGISCADMGNGPGDAPPCGDPSYKKAYEGDMGNSAGSLSVSLGLSVAVVVAWFFAI</sequence>
<organism evidence="1 2">
    <name type="scientific">Triparma strigata</name>
    <dbReference type="NCBI Taxonomy" id="1606541"/>
    <lineage>
        <taxon>Eukaryota</taxon>
        <taxon>Sar</taxon>
        <taxon>Stramenopiles</taxon>
        <taxon>Ochrophyta</taxon>
        <taxon>Bolidophyceae</taxon>
        <taxon>Parmales</taxon>
        <taxon>Triparmaceae</taxon>
        <taxon>Triparma</taxon>
    </lineage>
</organism>
<accession>A0A9W7DXX9</accession>
<evidence type="ECO:0000313" key="1">
    <source>
        <dbReference type="EMBL" id="GMH59192.1"/>
    </source>
</evidence>
<proteinExistence type="predicted"/>
<dbReference type="EMBL" id="BRXY01000057">
    <property type="protein sequence ID" value="GMH59192.1"/>
    <property type="molecule type" value="Genomic_DNA"/>
</dbReference>
<dbReference type="Pfam" id="PF07692">
    <property type="entry name" value="Fea1"/>
    <property type="match status" value="2"/>
</dbReference>
<keyword evidence="2" id="KW-1185">Reference proteome</keyword>
<gene>
    <name evidence="1" type="ORF">TrST_g13034</name>
</gene>
<name>A0A9W7DXX9_9STRA</name>
<evidence type="ECO:0000313" key="2">
    <source>
        <dbReference type="Proteomes" id="UP001165085"/>
    </source>
</evidence>
<dbReference type="InterPro" id="IPR011643">
    <property type="entry name" value="HCR1"/>
</dbReference>
<dbReference type="Proteomes" id="UP001165085">
    <property type="component" value="Unassembled WGS sequence"/>
</dbReference>
<protein>
    <submittedName>
        <fullName evidence="1">Uncharacterized protein</fullName>
    </submittedName>
</protein>
<dbReference type="OrthoDB" id="436015at2759"/>